<feature type="transmembrane region" description="Helical" evidence="1">
    <location>
        <begin position="36"/>
        <end position="56"/>
    </location>
</feature>
<evidence type="ECO:0000313" key="2">
    <source>
        <dbReference type="EMBL" id="KJW13376.1"/>
    </source>
</evidence>
<proteinExistence type="predicted"/>
<gene>
    <name evidence="2" type="ORF">VC81_02615</name>
</gene>
<dbReference type="AlphaFoldDB" id="A0A0F3RTS0"/>
<feature type="transmembrane region" description="Helical" evidence="1">
    <location>
        <begin position="122"/>
        <end position="143"/>
    </location>
</feature>
<sequence length="162" mass="18847">MATYVRRYLRQVLRGSLVVVLFLVGLLSRTPHGWTLVWTPWTFWVVISWLGCYPVLRTWHPELYSRKDPDMTSFKARALALHHQDLANAHQGHRWTLNGVSSNPWEYSQGRTQSTDDIVNPLYRFCAHLWMSILLILLGPVLVGGEVGVRGLRAGYRWLRHR</sequence>
<protein>
    <submittedName>
        <fullName evidence="2">Uncharacterized protein</fullName>
    </submittedName>
</protein>
<organism evidence="2 3">
    <name type="scientific">Levilactobacillus spicheri</name>
    <dbReference type="NCBI Taxonomy" id="216463"/>
    <lineage>
        <taxon>Bacteria</taxon>
        <taxon>Bacillati</taxon>
        <taxon>Bacillota</taxon>
        <taxon>Bacilli</taxon>
        <taxon>Lactobacillales</taxon>
        <taxon>Lactobacillaceae</taxon>
        <taxon>Levilactobacillus</taxon>
    </lineage>
</organism>
<name>A0A0F3RTS0_9LACO</name>
<dbReference type="EMBL" id="JZCR01000006">
    <property type="protein sequence ID" value="KJW13376.1"/>
    <property type="molecule type" value="Genomic_DNA"/>
</dbReference>
<keyword evidence="1" id="KW-0812">Transmembrane</keyword>
<evidence type="ECO:0000256" key="1">
    <source>
        <dbReference type="SAM" id="Phobius"/>
    </source>
</evidence>
<dbReference type="PATRIC" id="fig|216463.3.peg.2338"/>
<comment type="caution">
    <text evidence="2">The sequence shown here is derived from an EMBL/GenBank/DDBJ whole genome shotgun (WGS) entry which is preliminary data.</text>
</comment>
<evidence type="ECO:0000313" key="3">
    <source>
        <dbReference type="Proteomes" id="UP000033491"/>
    </source>
</evidence>
<feature type="transmembrane region" description="Helical" evidence="1">
    <location>
        <begin position="12"/>
        <end position="30"/>
    </location>
</feature>
<dbReference type="Proteomes" id="UP000033491">
    <property type="component" value="Unassembled WGS sequence"/>
</dbReference>
<keyword evidence="1" id="KW-0472">Membrane</keyword>
<keyword evidence="1" id="KW-1133">Transmembrane helix</keyword>
<dbReference type="RefSeq" id="WP_045806602.1">
    <property type="nucleotide sequence ID" value="NZ_JZCR01000006.1"/>
</dbReference>
<accession>A0A0F3RTS0</accession>
<reference evidence="2 3" key="1">
    <citation type="submission" date="2015-03" db="EMBL/GenBank/DDBJ databases">
        <authorList>
            <person name="Zheng J."/>
            <person name="Ganezle M."/>
        </authorList>
    </citation>
    <scope>NUCLEOTIDE SEQUENCE [LARGE SCALE GENOMIC DNA]</scope>
    <source>
        <strain evidence="2 3">LP38</strain>
    </source>
</reference>
<dbReference type="OrthoDB" id="2315423at2"/>